<organism evidence="1">
    <name type="scientific">Arundo donax</name>
    <name type="common">Giant reed</name>
    <name type="synonym">Donax arundinaceus</name>
    <dbReference type="NCBI Taxonomy" id="35708"/>
    <lineage>
        <taxon>Eukaryota</taxon>
        <taxon>Viridiplantae</taxon>
        <taxon>Streptophyta</taxon>
        <taxon>Embryophyta</taxon>
        <taxon>Tracheophyta</taxon>
        <taxon>Spermatophyta</taxon>
        <taxon>Magnoliopsida</taxon>
        <taxon>Liliopsida</taxon>
        <taxon>Poales</taxon>
        <taxon>Poaceae</taxon>
        <taxon>PACMAD clade</taxon>
        <taxon>Arundinoideae</taxon>
        <taxon>Arundineae</taxon>
        <taxon>Arundo</taxon>
    </lineage>
</organism>
<sequence length="18" mass="2052">MKHNAPISSHFPPISIYI</sequence>
<protein>
    <submittedName>
        <fullName evidence="1">Uncharacterized protein</fullName>
    </submittedName>
</protein>
<accession>A0A0A9CFK4</accession>
<name>A0A0A9CFK4_ARUDO</name>
<dbReference type="EMBL" id="GBRH01227598">
    <property type="protein sequence ID" value="JAD70297.1"/>
    <property type="molecule type" value="Transcribed_RNA"/>
</dbReference>
<proteinExistence type="predicted"/>
<evidence type="ECO:0000313" key="1">
    <source>
        <dbReference type="EMBL" id="JAD70297.1"/>
    </source>
</evidence>
<reference evidence="1" key="1">
    <citation type="submission" date="2014-09" db="EMBL/GenBank/DDBJ databases">
        <authorList>
            <person name="Magalhaes I.L.F."/>
            <person name="Oliveira U."/>
            <person name="Santos F.R."/>
            <person name="Vidigal T.H.D.A."/>
            <person name="Brescovit A.D."/>
            <person name="Santos A.J."/>
        </authorList>
    </citation>
    <scope>NUCLEOTIDE SEQUENCE</scope>
    <source>
        <tissue evidence="1">Shoot tissue taken approximately 20 cm above the soil surface</tissue>
    </source>
</reference>
<dbReference type="AlphaFoldDB" id="A0A0A9CFK4"/>
<reference evidence="1" key="2">
    <citation type="journal article" date="2015" name="Data Brief">
        <title>Shoot transcriptome of the giant reed, Arundo donax.</title>
        <authorList>
            <person name="Barrero R.A."/>
            <person name="Guerrero F.D."/>
            <person name="Moolhuijzen P."/>
            <person name="Goolsby J.A."/>
            <person name="Tidwell J."/>
            <person name="Bellgard S.E."/>
            <person name="Bellgard M.I."/>
        </authorList>
    </citation>
    <scope>NUCLEOTIDE SEQUENCE</scope>
    <source>
        <tissue evidence="1">Shoot tissue taken approximately 20 cm above the soil surface</tissue>
    </source>
</reference>